<evidence type="ECO:0000313" key="2">
    <source>
        <dbReference type="Proteomes" id="UP000622707"/>
    </source>
</evidence>
<evidence type="ECO:0000313" key="1">
    <source>
        <dbReference type="EMBL" id="MBL0428316.1"/>
    </source>
</evidence>
<keyword evidence="2" id="KW-1185">Reference proteome</keyword>
<dbReference type="RefSeq" id="WP_201692947.1">
    <property type="nucleotide sequence ID" value="NZ_JAEQND010000017.1"/>
</dbReference>
<comment type="caution">
    <text evidence="1">The sequence shown here is derived from an EMBL/GenBank/DDBJ whole genome shotgun (WGS) entry which is preliminary data.</text>
</comment>
<organism evidence="1 2">
    <name type="scientific">Ramlibacter alkalitolerans</name>
    <dbReference type="NCBI Taxonomy" id="2039631"/>
    <lineage>
        <taxon>Bacteria</taxon>
        <taxon>Pseudomonadati</taxon>
        <taxon>Pseudomonadota</taxon>
        <taxon>Betaproteobacteria</taxon>
        <taxon>Burkholderiales</taxon>
        <taxon>Comamonadaceae</taxon>
        <taxon>Ramlibacter</taxon>
    </lineage>
</organism>
<dbReference type="Gene3D" id="3.30.70.1230">
    <property type="entry name" value="Nucleotide cyclase"/>
    <property type="match status" value="1"/>
</dbReference>
<protein>
    <submittedName>
        <fullName evidence="1">Uncharacterized protein</fullName>
    </submittedName>
</protein>
<dbReference type="Proteomes" id="UP000622707">
    <property type="component" value="Unassembled WGS sequence"/>
</dbReference>
<dbReference type="SUPFAM" id="SSF55073">
    <property type="entry name" value="Nucleotide cyclase"/>
    <property type="match status" value="1"/>
</dbReference>
<gene>
    <name evidence="1" type="ORF">JI746_24645</name>
</gene>
<reference evidence="1 2" key="1">
    <citation type="journal article" date="2017" name="Int. J. Syst. Evol. Microbiol.">
        <title>Ramlibacter alkalitolerans sp. nov., alkali-tolerant bacterium isolated from soil of ginseng.</title>
        <authorList>
            <person name="Lee D.H."/>
            <person name="Cha C.J."/>
        </authorList>
    </citation>
    <scope>NUCLEOTIDE SEQUENCE [LARGE SCALE GENOMIC DNA]</scope>
    <source>
        <strain evidence="1 2">KACC 19305</strain>
    </source>
</reference>
<sequence>MQASEHASLLEALSERLLTDFTQQLWRKVFLGPGYECIRFERETVTFLCTDTLDFDWTPEETETVAARYGGRVERCDQRLVLAFPRARDALQMALLLQRTTCCPLRMALLTASCHCAVYGLAGRQRRLAIGSEVQQACASADQAQPGAIHISPATYRCLGPCYAWRPRAAPVATELRGDEGASAAITLAPSAPPPLATFAGLGRLA</sequence>
<name>A0ABS1JW01_9BURK</name>
<proteinExistence type="predicted"/>
<dbReference type="EMBL" id="JAEQND010000017">
    <property type="protein sequence ID" value="MBL0428316.1"/>
    <property type="molecule type" value="Genomic_DNA"/>
</dbReference>
<accession>A0ABS1JW01</accession>
<dbReference type="InterPro" id="IPR029787">
    <property type="entry name" value="Nucleotide_cyclase"/>
</dbReference>